<keyword evidence="1" id="KW-0472">Membrane</keyword>
<feature type="transmembrane region" description="Helical" evidence="1">
    <location>
        <begin position="110"/>
        <end position="128"/>
    </location>
</feature>
<feature type="transmembrane region" description="Helical" evidence="1">
    <location>
        <begin position="45"/>
        <end position="64"/>
    </location>
</feature>
<feature type="transmembrane region" description="Helical" evidence="1">
    <location>
        <begin position="305"/>
        <end position="324"/>
    </location>
</feature>
<evidence type="ECO:0000256" key="1">
    <source>
        <dbReference type="SAM" id="Phobius"/>
    </source>
</evidence>
<comment type="caution">
    <text evidence="2">The sequence shown here is derived from an EMBL/GenBank/DDBJ whole genome shotgun (WGS) entry which is preliminary data.</text>
</comment>
<feature type="transmembrane region" description="Helical" evidence="1">
    <location>
        <begin position="223"/>
        <end position="245"/>
    </location>
</feature>
<keyword evidence="1" id="KW-1133">Transmembrane helix</keyword>
<evidence type="ECO:0008006" key="4">
    <source>
        <dbReference type="Google" id="ProtNLM"/>
    </source>
</evidence>
<feature type="transmembrane region" description="Helical" evidence="1">
    <location>
        <begin position="414"/>
        <end position="433"/>
    </location>
</feature>
<keyword evidence="1" id="KW-0812">Transmembrane</keyword>
<name>A0ABW5AIZ8_9BRAD</name>
<evidence type="ECO:0000313" key="2">
    <source>
        <dbReference type="EMBL" id="MFD2182382.1"/>
    </source>
</evidence>
<feature type="transmembrane region" description="Helical" evidence="1">
    <location>
        <begin position="183"/>
        <end position="211"/>
    </location>
</feature>
<feature type="transmembrane region" description="Helical" evidence="1">
    <location>
        <begin position="345"/>
        <end position="364"/>
    </location>
</feature>
<accession>A0ABW5AIZ8</accession>
<proteinExistence type="predicted"/>
<sequence length="449" mass="46950">MSSASVNDPTVRTGPTSLLGVARRLVGGVIVAPVGTEPERGRTSAVVTAILATALAITIALSVARATRFGVDSWSITEWLINYQGGFVRRGLGGAVLSWLSSATAVAPNILAIGASVVAYLALLGWFLRATRGLLPVAVVLSSVLAGGFVFGEYLIRKDALLVLLFVAATTIFRRSWPGGLGTVLINLLVCIGVLLHEAAFFMAFPALVATACARDMSAGRSFLAAASSAAVRFAPVLITFLIVFRFSGDDAIARAINASLQDVWRGVDPTGCCFAEPAAAIDSLRWTAAHGVSLTLEELTTFSLGLWVPLAWLGTIAVFWWVLATSARAAPTGAPVPAHPAADLTAVMALQLCAIFPLFVVGVDFGRWITLWTCSSVALWTTGLARGLPLFGPLGRAIVRSGSAVLAWRPAPLLFLLVGLPGCCWTVARWLAATPVGATLKAAIKVAF</sequence>
<feature type="transmembrane region" description="Helical" evidence="1">
    <location>
        <begin position="159"/>
        <end position="177"/>
    </location>
</feature>
<reference evidence="3" key="1">
    <citation type="journal article" date="2019" name="Int. J. Syst. Evol. Microbiol.">
        <title>The Global Catalogue of Microorganisms (GCM) 10K type strain sequencing project: providing services to taxonomists for standard genome sequencing and annotation.</title>
        <authorList>
            <consortium name="The Broad Institute Genomics Platform"/>
            <consortium name="The Broad Institute Genome Sequencing Center for Infectious Disease"/>
            <person name="Wu L."/>
            <person name="Ma J."/>
        </authorList>
    </citation>
    <scope>NUCLEOTIDE SEQUENCE [LARGE SCALE GENOMIC DNA]</scope>
    <source>
        <strain evidence="3">CGMCC 1.6774</strain>
    </source>
</reference>
<protein>
    <recommendedName>
        <fullName evidence="4">Glycosyltransferase RgtA/B/C/D-like domain-containing protein</fullName>
    </recommendedName>
</protein>
<evidence type="ECO:0000313" key="3">
    <source>
        <dbReference type="Proteomes" id="UP001597314"/>
    </source>
</evidence>
<gene>
    <name evidence="2" type="ORF">ACFSOX_09480</name>
</gene>
<dbReference type="EMBL" id="JBHUIW010000008">
    <property type="protein sequence ID" value="MFD2182382.1"/>
    <property type="molecule type" value="Genomic_DNA"/>
</dbReference>
<dbReference type="RefSeq" id="WP_378477560.1">
    <property type="nucleotide sequence ID" value="NZ_JBHUIW010000008.1"/>
</dbReference>
<feature type="transmembrane region" description="Helical" evidence="1">
    <location>
        <begin position="370"/>
        <end position="393"/>
    </location>
</feature>
<feature type="transmembrane region" description="Helical" evidence="1">
    <location>
        <begin position="134"/>
        <end position="152"/>
    </location>
</feature>
<keyword evidence="3" id="KW-1185">Reference proteome</keyword>
<dbReference type="Proteomes" id="UP001597314">
    <property type="component" value="Unassembled WGS sequence"/>
</dbReference>
<organism evidence="2 3">
    <name type="scientific">Rhodoplanes azumiensis</name>
    <dbReference type="NCBI Taxonomy" id="1897628"/>
    <lineage>
        <taxon>Bacteria</taxon>
        <taxon>Pseudomonadati</taxon>
        <taxon>Pseudomonadota</taxon>
        <taxon>Alphaproteobacteria</taxon>
        <taxon>Hyphomicrobiales</taxon>
        <taxon>Nitrobacteraceae</taxon>
        <taxon>Rhodoplanes</taxon>
    </lineage>
</organism>